<comment type="caution">
    <text evidence="1">The sequence shown here is derived from an EMBL/GenBank/DDBJ whole genome shotgun (WGS) entry which is preliminary data.</text>
</comment>
<proteinExistence type="predicted"/>
<evidence type="ECO:0000313" key="1">
    <source>
        <dbReference type="EMBL" id="MCM8556735.1"/>
    </source>
</evidence>
<accession>A0A9X2J275</accession>
<organism evidence="1 2">
    <name type="scientific">Sphingomicrobium sediminis</name>
    <dbReference type="NCBI Taxonomy" id="2950949"/>
    <lineage>
        <taxon>Bacteria</taxon>
        <taxon>Pseudomonadati</taxon>
        <taxon>Pseudomonadota</taxon>
        <taxon>Alphaproteobacteria</taxon>
        <taxon>Sphingomonadales</taxon>
        <taxon>Sphingomonadaceae</taxon>
        <taxon>Sphingomicrobium</taxon>
    </lineage>
</organism>
<dbReference type="Proteomes" id="UP001155128">
    <property type="component" value="Unassembled WGS sequence"/>
</dbReference>
<evidence type="ECO:0008006" key="3">
    <source>
        <dbReference type="Google" id="ProtNLM"/>
    </source>
</evidence>
<gene>
    <name evidence="1" type="ORF">NDO55_02740</name>
</gene>
<sequence length="167" mass="18719">MWLIAGLMMIQDAQPSPPPPPCASEAHAQLDYWVGEWDVFPTNDPDRKVADSVIEKLYDGCAVRENWMPLGRTGGGSLNSLRDDGRWHQRWIGSSGETVDFVGGPDAEGNMVMTGWWANYAGPGQHRFVRMTYFRNADGSVRQLGEISSDHGMTYTTGYDLTYRRKT</sequence>
<dbReference type="RefSeq" id="WP_252112190.1">
    <property type="nucleotide sequence ID" value="NZ_JAMSHT010000001.1"/>
</dbReference>
<dbReference type="EMBL" id="JAMSHT010000001">
    <property type="protein sequence ID" value="MCM8556735.1"/>
    <property type="molecule type" value="Genomic_DNA"/>
</dbReference>
<reference evidence="1" key="1">
    <citation type="submission" date="2022-06" db="EMBL/GenBank/DDBJ databases">
        <title>Sphingomicrobium sedimins sp. nov., a marine bacterium isolated from tidal flat.</title>
        <authorList>
            <person name="Kim C.-H."/>
            <person name="Yoo Y."/>
            <person name="Kim J.-J."/>
        </authorList>
    </citation>
    <scope>NUCLEOTIDE SEQUENCE</scope>
    <source>
        <strain evidence="1">GRR-S6-50</strain>
    </source>
</reference>
<name>A0A9X2J275_9SPHN</name>
<keyword evidence="2" id="KW-1185">Reference proteome</keyword>
<dbReference type="AlphaFoldDB" id="A0A9X2J275"/>
<protein>
    <recommendedName>
        <fullName evidence="3">DUF1579 domain-containing protein</fullName>
    </recommendedName>
</protein>
<evidence type="ECO:0000313" key="2">
    <source>
        <dbReference type="Proteomes" id="UP001155128"/>
    </source>
</evidence>